<sequence length="144" mass="16450">MSDDRRYFTRQLEQYRKFFAFQRHASNYQTGSGYRLVLLSSYLLSLLFRLHSTEESPGVPSWHWPEFSVSGNIFSGGSNDGMKSPVPLMRAIRILCPLTSSAITRKWRLNGGVGQIPGAGVFRSMVSRLLAAHARWHGHHYVHR</sequence>
<proteinExistence type="predicted"/>
<evidence type="ECO:0000313" key="1">
    <source>
        <dbReference type="EMBL" id="KAK3761719.1"/>
    </source>
</evidence>
<evidence type="ECO:0000313" key="2">
    <source>
        <dbReference type="Proteomes" id="UP001283361"/>
    </source>
</evidence>
<gene>
    <name evidence="1" type="ORF">RRG08_016151</name>
</gene>
<dbReference type="Proteomes" id="UP001283361">
    <property type="component" value="Unassembled WGS sequence"/>
</dbReference>
<protein>
    <submittedName>
        <fullName evidence="1">Uncharacterized protein</fullName>
    </submittedName>
</protein>
<dbReference type="EMBL" id="JAWDGP010004851">
    <property type="protein sequence ID" value="KAK3761719.1"/>
    <property type="molecule type" value="Genomic_DNA"/>
</dbReference>
<organism evidence="1 2">
    <name type="scientific">Elysia crispata</name>
    <name type="common">lettuce slug</name>
    <dbReference type="NCBI Taxonomy" id="231223"/>
    <lineage>
        <taxon>Eukaryota</taxon>
        <taxon>Metazoa</taxon>
        <taxon>Spiralia</taxon>
        <taxon>Lophotrochozoa</taxon>
        <taxon>Mollusca</taxon>
        <taxon>Gastropoda</taxon>
        <taxon>Heterobranchia</taxon>
        <taxon>Euthyneura</taxon>
        <taxon>Panpulmonata</taxon>
        <taxon>Sacoglossa</taxon>
        <taxon>Placobranchoidea</taxon>
        <taxon>Plakobranchidae</taxon>
        <taxon>Elysia</taxon>
    </lineage>
</organism>
<name>A0AAE0Z2K0_9GAST</name>
<reference evidence="1" key="1">
    <citation type="journal article" date="2023" name="G3 (Bethesda)">
        <title>A reference genome for the long-term kleptoplast-retaining sea slug Elysia crispata morphotype clarki.</title>
        <authorList>
            <person name="Eastman K.E."/>
            <person name="Pendleton A.L."/>
            <person name="Shaikh M.A."/>
            <person name="Suttiyut T."/>
            <person name="Ogas R."/>
            <person name="Tomko P."/>
            <person name="Gavelis G."/>
            <person name="Widhalm J.R."/>
            <person name="Wisecaver J.H."/>
        </authorList>
    </citation>
    <scope>NUCLEOTIDE SEQUENCE</scope>
    <source>
        <strain evidence="1">ECLA1</strain>
    </source>
</reference>
<dbReference type="AlphaFoldDB" id="A0AAE0Z2K0"/>
<comment type="caution">
    <text evidence="1">The sequence shown here is derived from an EMBL/GenBank/DDBJ whole genome shotgun (WGS) entry which is preliminary data.</text>
</comment>
<keyword evidence="2" id="KW-1185">Reference proteome</keyword>
<accession>A0AAE0Z2K0</accession>